<feature type="chain" id="PRO_5002071441" evidence="2">
    <location>
        <begin position="18"/>
        <end position="236"/>
    </location>
</feature>
<reference evidence="3 4" key="1">
    <citation type="submission" date="2014-11" db="EMBL/GenBank/DDBJ databases">
        <title>Draft genome sequence of Kirrobacter mercurialis.</title>
        <authorList>
            <person name="Coil D.A."/>
            <person name="Eisen J.A."/>
        </authorList>
    </citation>
    <scope>NUCLEOTIDE SEQUENCE [LARGE SCALE GENOMIC DNA]</scope>
    <source>
        <strain evidence="3 4">Coronado</strain>
    </source>
</reference>
<feature type="signal peptide" evidence="2">
    <location>
        <begin position="1"/>
        <end position="17"/>
    </location>
</feature>
<dbReference type="AlphaFoldDB" id="A0A0B2BUJ5"/>
<keyword evidence="4" id="KW-1185">Reference proteome</keyword>
<dbReference type="InterPro" id="IPR046505">
    <property type="entry name" value="DUF6683"/>
</dbReference>
<dbReference type="EMBL" id="JTDN01000001">
    <property type="protein sequence ID" value="KHL25228.1"/>
    <property type="molecule type" value="Genomic_DNA"/>
</dbReference>
<proteinExistence type="predicted"/>
<dbReference type="Proteomes" id="UP000030988">
    <property type="component" value="Unassembled WGS sequence"/>
</dbReference>
<comment type="caution">
    <text evidence="3">The sequence shown here is derived from an EMBL/GenBank/DDBJ whole genome shotgun (WGS) entry which is preliminary data.</text>
</comment>
<feature type="region of interest" description="Disordered" evidence="1">
    <location>
        <begin position="42"/>
        <end position="69"/>
    </location>
</feature>
<protein>
    <submittedName>
        <fullName evidence="3">Uncharacterized protein</fullName>
    </submittedName>
</protein>
<keyword evidence="2" id="KW-0732">Signal</keyword>
<name>A0A0B2BUJ5_9SPHN</name>
<evidence type="ECO:0000313" key="4">
    <source>
        <dbReference type="Proteomes" id="UP000030988"/>
    </source>
</evidence>
<accession>A0A0B2BUJ5</accession>
<dbReference type="Pfam" id="PF20388">
    <property type="entry name" value="DUF6683"/>
    <property type="match status" value="1"/>
</dbReference>
<evidence type="ECO:0000256" key="1">
    <source>
        <dbReference type="SAM" id="MobiDB-lite"/>
    </source>
</evidence>
<sequence length="236" mass="25265">MIALGFAVFGTASQAAAQDMPMFHNFAPQMAMVELQNEVMQRGLEDRESEGARTGPSARAASRATSLTFSPSAARRRANLAEFAAKTRGGNPESAALMEQLFASSDVIGQIGAAVAPYGYSVDNLGDAYAFWWMTAWEGARGSNRTFSRAEMRAVQAQARNALQATPELARTGDAGKQQLAEAMWIQAAMIDGMVDLAKEQPQLMPQLQRAIRQGASASGLDLDAMRLTENGFVPG</sequence>
<organism evidence="3 4">
    <name type="scientific">Croceibacterium mercuriale</name>
    <dbReference type="NCBI Taxonomy" id="1572751"/>
    <lineage>
        <taxon>Bacteria</taxon>
        <taxon>Pseudomonadati</taxon>
        <taxon>Pseudomonadota</taxon>
        <taxon>Alphaproteobacteria</taxon>
        <taxon>Sphingomonadales</taxon>
        <taxon>Erythrobacteraceae</taxon>
        <taxon>Croceibacterium</taxon>
    </lineage>
</organism>
<evidence type="ECO:0000313" key="3">
    <source>
        <dbReference type="EMBL" id="KHL25228.1"/>
    </source>
</evidence>
<evidence type="ECO:0000256" key="2">
    <source>
        <dbReference type="SAM" id="SignalP"/>
    </source>
</evidence>
<feature type="compositionally biased region" description="Low complexity" evidence="1">
    <location>
        <begin position="52"/>
        <end position="68"/>
    </location>
</feature>
<gene>
    <name evidence="3" type="ORF">PK98_00170</name>
</gene>